<evidence type="ECO:0000259" key="1">
    <source>
        <dbReference type="Pfam" id="PF26395"/>
    </source>
</evidence>
<proteinExistence type="predicted"/>
<evidence type="ECO:0000313" key="3">
    <source>
        <dbReference type="Proteomes" id="UP000601223"/>
    </source>
</evidence>
<comment type="caution">
    <text evidence="2">The sequence shown here is derived from an EMBL/GenBank/DDBJ whole genome shotgun (WGS) entry which is preliminary data.</text>
</comment>
<sequence>MSNVDFVIPRRLLILGEDLRGRNRWAVEQARLANAFPQFRWAASGNTYQVHGKLTTNLRRQYAIYVALPSDYPHRLPKIFPNGWAIESCPHAYVEGNMCIMRPDQWRPIYSVAVAVAKAAIWLNKYEVYRHNGYWPGTEQGH</sequence>
<organism evidence="2 3">
    <name type="scientific">Catellatospora bangladeshensis</name>
    <dbReference type="NCBI Taxonomy" id="310355"/>
    <lineage>
        <taxon>Bacteria</taxon>
        <taxon>Bacillati</taxon>
        <taxon>Actinomycetota</taxon>
        <taxon>Actinomycetes</taxon>
        <taxon>Micromonosporales</taxon>
        <taxon>Micromonosporaceae</taxon>
        <taxon>Catellatospora</taxon>
    </lineage>
</organism>
<dbReference type="Pfam" id="PF26395">
    <property type="entry name" value="E2-CBASS"/>
    <property type="match status" value="1"/>
</dbReference>
<dbReference type="SUPFAM" id="SSF54495">
    <property type="entry name" value="UBC-like"/>
    <property type="match status" value="1"/>
</dbReference>
<protein>
    <recommendedName>
        <fullName evidence="1">Type II CBASS E2 protein domain-containing protein</fullName>
    </recommendedName>
</protein>
<dbReference type="EMBL" id="BONF01000034">
    <property type="protein sequence ID" value="GIF84205.1"/>
    <property type="molecule type" value="Genomic_DNA"/>
</dbReference>
<dbReference type="Proteomes" id="UP000601223">
    <property type="component" value="Unassembled WGS sequence"/>
</dbReference>
<dbReference type="InterPro" id="IPR058588">
    <property type="entry name" value="E2-CBASS"/>
</dbReference>
<gene>
    <name evidence="2" type="ORF">Cba03nite_55540</name>
</gene>
<dbReference type="InterPro" id="IPR016135">
    <property type="entry name" value="UBQ-conjugating_enzyme/RWD"/>
</dbReference>
<evidence type="ECO:0000313" key="2">
    <source>
        <dbReference type="EMBL" id="GIF84205.1"/>
    </source>
</evidence>
<name>A0A8J3NKA0_9ACTN</name>
<feature type="domain" description="Type II CBASS E2 protein" evidence="1">
    <location>
        <begin position="29"/>
        <end position="142"/>
    </location>
</feature>
<accession>A0A8J3NKA0</accession>
<keyword evidence="3" id="KW-1185">Reference proteome</keyword>
<dbReference type="AlphaFoldDB" id="A0A8J3NKA0"/>
<reference evidence="2 3" key="1">
    <citation type="submission" date="2021-01" db="EMBL/GenBank/DDBJ databases">
        <title>Whole genome shotgun sequence of Catellatospora bangladeshensis NBRC 107357.</title>
        <authorList>
            <person name="Komaki H."/>
            <person name="Tamura T."/>
        </authorList>
    </citation>
    <scope>NUCLEOTIDE SEQUENCE [LARGE SCALE GENOMIC DNA]</scope>
    <source>
        <strain evidence="2 3">NBRC 107357</strain>
    </source>
</reference>
<dbReference type="RefSeq" id="WP_203752148.1">
    <property type="nucleotide sequence ID" value="NZ_BONF01000034.1"/>
</dbReference>